<evidence type="ECO:0000313" key="1">
    <source>
        <dbReference type="EMBL" id="KGK34814.1"/>
    </source>
</evidence>
<comment type="caution">
    <text evidence="1">The sequence shown here is derived from an EMBL/GenBank/DDBJ whole genome shotgun (WGS) entry which is preliminary data.</text>
</comment>
<evidence type="ECO:0000313" key="2">
    <source>
        <dbReference type="Proteomes" id="UP000029867"/>
    </source>
</evidence>
<organism evidence="1 2">
    <name type="scientific">Pichia kudriavzevii</name>
    <name type="common">Yeast</name>
    <name type="synonym">Issatchenkia orientalis</name>
    <dbReference type="NCBI Taxonomy" id="4909"/>
    <lineage>
        <taxon>Eukaryota</taxon>
        <taxon>Fungi</taxon>
        <taxon>Dikarya</taxon>
        <taxon>Ascomycota</taxon>
        <taxon>Saccharomycotina</taxon>
        <taxon>Pichiomycetes</taxon>
        <taxon>Pichiales</taxon>
        <taxon>Pichiaceae</taxon>
        <taxon>Pichia</taxon>
    </lineage>
</organism>
<gene>
    <name evidence="1" type="ORF">JL09_g6037</name>
</gene>
<name>A0A099NS05_PICKU</name>
<dbReference type="Proteomes" id="UP000029867">
    <property type="component" value="Unassembled WGS sequence"/>
</dbReference>
<proteinExistence type="predicted"/>
<protein>
    <submittedName>
        <fullName evidence="1">Uncharacterized protein</fullName>
    </submittedName>
</protein>
<sequence>MSLAKLLQRLLCGLWRKLELVMDRRNDCSLSGCSAYWFYLHIFLQALSDIFRIPEAMREHKSRSVGAHHET</sequence>
<dbReference type="EMBL" id="JQFK01001257">
    <property type="protein sequence ID" value="KGK34814.1"/>
    <property type="molecule type" value="Genomic_DNA"/>
</dbReference>
<dbReference type="HOGENOM" id="CLU_2740369_0_0_1"/>
<accession>A0A099NS05</accession>
<reference evidence="2" key="1">
    <citation type="journal article" date="2014" name="Microb. Cell Fact.">
        <title>Exploiting Issatchenkia orientalis SD108 for succinic acid production.</title>
        <authorList>
            <person name="Xiao H."/>
            <person name="Shao Z."/>
            <person name="Jiang Y."/>
            <person name="Dole S."/>
            <person name="Zhao H."/>
        </authorList>
    </citation>
    <scope>NUCLEOTIDE SEQUENCE [LARGE SCALE GENOMIC DNA]</scope>
    <source>
        <strain evidence="2">SD108</strain>
    </source>
</reference>
<dbReference type="AlphaFoldDB" id="A0A099NS05"/>